<dbReference type="InterPro" id="IPR032675">
    <property type="entry name" value="LRR_dom_sf"/>
</dbReference>
<name>A0A4Q1KA44_9FLAO</name>
<dbReference type="Proteomes" id="UP000289857">
    <property type="component" value="Unassembled WGS sequence"/>
</dbReference>
<comment type="caution">
    <text evidence="3">The sequence shown here is derived from an EMBL/GenBank/DDBJ whole genome shotgun (WGS) entry which is preliminary data.</text>
</comment>
<keyword evidence="4" id="KW-1185">Reference proteome</keyword>
<evidence type="ECO:0000256" key="1">
    <source>
        <dbReference type="ARBA" id="ARBA00022729"/>
    </source>
</evidence>
<sequence>MKQKLQLFALFINFVSFGQIINFPDANLKAKLLSVNTAYSSNPNEPSIVLDSNGDGEIEVSETLTTERIEISNSSIHALDGLEFFPNLKYVGTVGNAIPTNSLMALSQIKEVWLGSNGWTTIDNSVIPQNVTFLRVNFDTSITQFCPNTLTQLKNVTLYDYPFVDLNLCNTAVEAIQIYNAPQLNSVNLKNNHLSPMYGTDVSYRITVNSALLPPPPPSVIIFSNTTNLLTIHVDAGEISNVSSGWISNTFQLDTNAPPCDNSVTCANALTTTTFEYFTTYPNPVETTMTLSNSFNKTIDQLTVFALDGKVVFQQSNVAQEINMSSLLSGLYLIKIECNDGSVYTKKILKK</sequence>
<keyword evidence="1" id="KW-0732">Signal</keyword>
<dbReference type="AlphaFoldDB" id="A0A4Q1KA44"/>
<dbReference type="RefSeq" id="WP_129461045.1">
    <property type="nucleotide sequence ID" value="NZ_SBKN01000003.1"/>
</dbReference>
<evidence type="ECO:0000259" key="2">
    <source>
        <dbReference type="Pfam" id="PF18962"/>
    </source>
</evidence>
<dbReference type="InterPro" id="IPR026444">
    <property type="entry name" value="Secre_tail"/>
</dbReference>
<dbReference type="Pfam" id="PF18962">
    <property type="entry name" value="Por_Secre_tail"/>
    <property type="match status" value="1"/>
</dbReference>
<dbReference type="NCBIfam" id="TIGR04183">
    <property type="entry name" value="Por_Secre_tail"/>
    <property type="match status" value="1"/>
</dbReference>
<gene>
    <name evidence="3" type="ORF">EQG61_06165</name>
</gene>
<evidence type="ECO:0000313" key="4">
    <source>
        <dbReference type="Proteomes" id="UP000289857"/>
    </source>
</evidence>
<dbReference type="EMBL" id="SBKN01000003">
    <property type="protein sequence ID" value="RXR22815.1"/>
    <property type="molecule type" value="Genomic_DNA"/>
</dbReference>
<organism evidence="3 4">
    <name type="scientific">Flavobacterium stagni</name>
    <dbReference type="NCBI Taxonomy" id="2506421"/>
    <lineage>
        <taxon>Bacteria</taxon>
        <taxon>Pseudomonadati</taxon>
        <taxon>Bacteroidota</taxon>
        <taxon>Flavobacteriia</taxon>
        <taxon>Flavobacteriales</taxon>
        <taxon>Flavobacteriaceae</taxon>
        <taxon>Flavobacterium</taxon>
    </lineage>
</organism>
<protein>
    <submittedName>
        <fullName evidence="3">T9SS type A sorting domain-containing protein</fullName>
    </submittedName>
</protein>
<reference evidence="4" key="1">
    <citation type="submission" date="2019-01" db="EMBL/GenBank/DDBJ databases">
        <title>Cytophagaceae bacterium strain CAR-16.</title>
        <authorList>
            <person name="Chen W.-M."/>
        </authorList>
    </citation>
    <scope>NUCLEOTIDE SEQUENCE [LARGE SCALE GENOMIC DNA]</scope>
    <source>
        <strain evidence="4">WWJ-16</strain>
    </source>
</reference>
<dbReference type="SUPFAM" id="SSF52058">
    <property type="entry name" value="L domain-like"/>
    <property type="match status" value="1"/>
</dbReference>
<proteinExistence type="predicted"/>
<accession>A0A4Q1KA44</accession>
<evidence type="ECO:0000313" key="3">
    <source>
        <dbReference type="EMBL" id="RXR22815.1"/>
    </source>
</evidence>
<dbReference type="OrthoDB" id="8901262at2"/>
<dbReference type="Gene3D" id="3.80.10.10">
    <property type="entry name" value="Ribonuclease Inhibitor"/>
    <property type="match status" value="1"/>
</dbReference>
<feature type="domain" description="Secretion system C-terminal sorting" evidence="2">
    <location>
        <begin position="281"/>
        <end position="348"/>
    </location>
</feature>